<sequence length="61" mass="6588">MGNERIRLITRGDDCGSSKSANRGILEAYKEGILKNTSVMAVCPALEDAAELLAGERELCF</sequence>
<keyword evidence="3" id="KW-0378">Hydrolase</keyword>
<evidence type="ECO:0000256" key="5">
    <source>
        <dbReference type="ARBA" id="ARBA00023277"/>
    </source>
</evidence>
<evidence type="ECO:0000256" key="1">
    <source>
        <dbReference type="ARBA" id="ARBA00001946"/>
    </source>
</evidence>
<keyword evidence="2" id="KW-0479">Metal-binding</keyword>
<organism evidence="6 7">
    <name type="scientific">Paenibacillus sepulcri</name>
    <dbReference type="NCBI Taxonomy" id="359917"/>
    <lineage>
        <taxon>Bacteria</taxon>
        <taxon>Bacillati</taxon>
        <taxon>Bacillota</taxon>
        <taxon>Bacilli</taxon>
        <taxon>Bacillales</taxon>
        <taxon>Paenibacillaceae</taxon>
        <taxon>Paenibacillus</taxon>
    </lineage>
</organism>
<proteinExistence type="predicted"/>
<evidence type="ECO:0000256" key="3">
    <source>
        <dbReference type="ARBA" id="ARBA00022801"/>
    </source>
</evidence>
<accession>A0ABS7C9U6</accession>
<reference evidence="6 7" key="1">
    <citation type="submission" date="2021-07" db="EMBL/GenBank/DDBJ databases">
        <title>Paenibacillus radiodurans sp. nov., isolated from the southeastern edge of Tengger Desert.</title>
        <authorList>
            <person name="Zhang G."/>
        </authorList>
    </citation>
    <scope>NUCLEOTIDE SEQUENCE [LARGE SCALE GENOMIC DNA]</scope>
    <source>
        <strain evidence="6 7">CCM 7311</strain>
    </source>
</reference>
<keyword evidence="4" id="KW-0460">Magnesium</keyword>
<evidence type="ECO:0000313" key="7">
    <source>
        <dbReference type="Proteomes" id="UP001519887"/>
    </source>
</evidence>
<name>A0ABS7C9U6_9BACL</name>
<gene>
    <name evidence="6" type="ORF">K0U00_27090</name>
</gene>
<dbReference type="InterPro" id="IPR011330">
    <property type="entry name" value="Glyco_hydro/deAcase_b/a-brl"/>
</dbReference>
<evidence type="ECO:0000256" key="4">
    <source>
        <dbReference type="ARBA" id="ARBA00022842"/>
    </source>
</evidence>
<dbReference type="InterPro" id="IPR006879">
    <property type="entry name" value="YdjC-like"/>
</dbReference>
<keyword evidence="7" id="KW-1185">Reference proteome</keyword>
<dbReference type="EMBL" id="JAHZIK010000939">
    <property type="protein sequence ID" value="MBW7457714.1"/>
    <property type="molecule type" value="Genomic_DNA"/>
</dbReference>
<comment type="cofactor">
    <cofactor evidence="1">
        <name>Mg(2+)</name>
        <dbReference type="ChEBI" id="CHEBI:18420"/>
    </cofactor>
</comment>
<dbReference type="Gene3D" id="3.20.20.370">
    <property type="entry name" value="Glycoside hydrolase/deacetylase"/>
    <property type="match status" value="1"/>
</dbReference>
<evidence type="ECO:0000313" key="6">
    <source>
        <dbReference type="EMBL" id="MBW7457714.1"/>
    </source>
</evidence>
<feature type="non-terminal residue" evidence="6">
    <location>
        <position position="61"/>
    </location>
</feature>
<dbReference type="Proteomes" id="UP001519887">
    <property type="component" value="Unassembled WGS sequence"/>
</dbReference>
<evidence type="ECO:0000256" key="2">
    <source>
        <dbReference type="ARBA" id="ARBA00022723"/>
    </source>
</evidence>
<dbReference type="SUPFAM" id="SSF88713">
    <property type="entry name" value="Glycoside hydrolase/deacetylase"/>
    <property type="match status" value="1"/>
</dbReference>
<dbReference type="Pfam" id="PF04794">
    <property type="entry name" value="YdjC"/>
    <property type="match status" value="1"/>
</dbReference>
<keyword evidence="5" id="KW-0119">Carbohydrate metabolism</keyword>
<comment type="caution">
    <text evidence="6">The sequence shown here is derived from an EMBL/GenBank/DDBJ whole genome shotgun (WGS) entry which is preliminary data.</text>
</comment>
<protein>
    <submittedName>
        <fullName evidence="6">ChbG/HpnK family deacetylase</fullName>
    </submittedName>
</protein>